<reference evidence="2" key="1">
    <citation type="submission" date="2022-11" db="UniProtKB">
        <authorList>
            <consortium name="WormBaseParasite"/>
        </authorList>
    </citation>
    <scope>IDENTIFICATION</scope>
</reference>
<name>A0AC35G7Y2_9BILA</name>
<evidence type="ECO:0000313" key="2">
    <source>
        <dbReference type="WBParaSite" id="PS1159_v2.g24844.t1"/>
    </source>
</evidence>
<dbReference type="WBParaSite" id="PS1159_v2.g24844.t1">
    <property type="protein sequence ID" value="PS1159_v2.g24844.t1"/>
    <property type="gene ID" value="PS1159_v2.g24844"/>
</dbReference>
<sequence>MFQILIALAFASIISLISLAYQNFYQYDQYRIIIGFGFIEEKTSWDCAILTWVWLKLIADLWPPSIQAMMGMERAIAVFRPGYYRKVFAQSLIAFIKAQGTSLPSK</sequence>
<dbReference type="Proteomes" id="UP000887580">
    <property type="component" value="Unplaced"/>
</dbReference>
<evidence type="ECO:0000313" key="1">
    <source>
        <dbReference type="Proteomes" id="UP000887580"/>
    </source>
</evidence>
<proteinExistence type="predicted"/>
<protein>
    <submittedName>
        <fullName evidence="2">Uncharacterized protein</fullName>
    </submittedName>
</protein>
<accession>A0AC35G7Y2</accession>
<organism evidence="1 2">
    <name type="scientific">Panagrolaimus sp. PS1159</name>
    <dbReference type="NCBI Taxonomy" id="55785"/>
    <lineage>
        <taxon>Eukaryota</taxon>
        <taxon>Metazoa</taxon>
        <taxon>Ecdysozoa</taxon>
        <taxon>Nematoda</taxon>
        <taxon>Chromadorea</taxon>
        <taxon>Rhabditida</taxon>
        <taxon>Tylenchina</taxon>
        <taxon>Panagrolaimomorpha</taxon>
        <taxon>Panagrolaimoidea</taxon>
        <taxon>Panagrolaimidae</taxon>
        <taxon>Panagrolaimus</taxon>
    </lineage>
</organism>